<gene>
    <name evidence="2" type="ORF">AVDCRST_MAG34-2477</name>
</gene>
<reference evidence="2" key="1">
    <citation type="submission" date="2020-02" db="EMBL/GenBank/DDBJ databases">
        <authorList>
            <person name="Meier V. D."/>
        </authorList>
    </citation>
    <scope>NUCLEOTIDE SEQUENCE</scope>
    <source>
        <strain evidence="2">AVDCRST_MAG34</strain>
    </source>
</reference>
<feature type="compositionally biased region" description="Basic residues" evidence="1">
    <location>
        <begin position="1"/>
        <end position="10"/>
    </location>
</feature>
<evidence type="ECO:0000256" key="1">
    <source>
        <dbReference type="SAM" id="MobiDB-lite"/>
    </source>
</evidence>
<feature type="region of interest" description="Disordered" evidence="1">
    <location>
        <begin position="1"/>
        <end position="72"/>
    </location>
</feature>
<organism evidence="2">
    <name type="scientific">uncultured Nocardioidaceae bacterium</name>
    <dbReference type="NCBI Taxonomy" id="253824"/>
    <lineage>
        <taxon>Bacteria</taxon>
        <taxon>Bacillati</taxon>
        <taxon>Actinomycetota</taxon>
        <taxon>Actinomycetes</taxon>
        <taxon>Propionibacteriales</taxon>
        <taxon>Nocardioidaceae</taxon>
        <taxon>environmental samples</taxon>
    </lineage>
</organism>
<feature type="non-terminal residue" evidence="2">
    <location>
        <position position="221"/>
    </location>
</feature>
<dbReference type="AlphaFoldDB" id="A0A6J4ML67"/>
<sequence length="221" mass="24076">GGADRRRARRGQAPAARLAARRHLAPGPGRRDRAGRALPDHDGADRQHRLHRDRPAALHGLGGLPPRDLEPPRVGVPAALRPRQHLPAHRRQLHAVHPADGGGARTGGAVERRVGRGTGRDGLPVALDRRAALALRADLHRAGLGSGVLHRRLRQRRRTRGRGVDRRRGPALHARWRRLRVPAPQPLPVVVRVPRGLPLADDLGVHHPLRGGLARHLLAAL</sequence>
<proteinExistence type="predicted"/>
<feature type="compositionally biased region" description="Basic and acidic residues" evidence="1">
    <location>
        <begin position="29"/>
        <end position="47"/>
    </location>
</feature>
<evidence type="ECO:0000313" key="2">
    <source>
        <dbReference type="EMBL" id="CAA9361155.1"/>
    </source>
</evidence>
<dbReference type="EMBL" id="CADCUI010000066">
    <property type="protein sequence ID" value="CAA9361155.1"/>
    <property type="molecule type" value="Genomic_DNA"/>
</dbReference>
<protein>
    <submittedName>
        <fullName evidence="2">FIG01964566: Predicted membrane protein, hemolysin III homolog</fullName>
    </submittedName>
</protein>
<name>A0A6J4ML67_9ACTN</name>
<feature type="non-terminal residue" evidence="2">
    <location>
        <position position="1"/>
    </location>
</feature>
<accession>A0A6J4ML67</accession>
<feature type="region of interest" description="Disordered" evidence="1">
    <location>
        <begin position="97"/>
        <end position="117"/>
    </location>
</feature>